<keyword evidence="3" id="KW-1185">Reference proteome</keyword>
<dbReference type="Proteomes" id="UP000000271">
    <property type="component" value="Chromosome"/>
</dbReference>
<organism evidence="2 3">
    <name type="scientific">Bacillus selenitireducens (strain ATCC 700615 / DSM 15326 / MLS10)</name>
    <dbReference type="NCBI Taxonomy" id="439292"/>
    <lineage>
        <taxon>Bacteria</taxon>
        <taxon>Bacillati</taxon>
        <taxon>Bacillota</taxon>
        <taxon>Bacilli</taxon>
        <taxon>Bacillales</taxon>
        <taxon>Bacillaceae</taxon>
        <taxon>Salisediminibacterium</taxon>
    </lineage>
</organism>
<name>D6XXP7_BACIE</name>
<dbReference type="InterPro" id="IPR018745">
    <property type="entry name" value="MpsC"/>
</dbReference>
<gene>
    <name evidence="2" type="ordered locus">Bsel_2590</name>
</gene>
<dbReference type="HOGENOM" id="CLU_136657_1_1_9"/>
<dbReference type="Pfam" id="PF10057">
    <property type="entry name" value="MpsC"/>
    <property type="match status" value="1"/>
</dbReference>
<accession>D6XXP7</accession>
<proteinExistence type="predicted"/>
<dbReference type="KEGG" id="bse:Bsel_2590"/>
<reference evidence="2" key="1">
    <citation type="submission" date="2009-10" db="EMBL/GenBank/DDBJ databases">
        <title>Complete sequence of Bacillus selenitireducens MLS10.</title>
        <authorList>
            <consortium name="US DOE Joint Genome Institute"/>
            <person name="Lucas S."/>
            <person name="Copeland A."/>
            <person name="Lapidus A."/>
            <person name="Glavina del Rio T."/>
            <person name="Dalin E."/>
            <person name="Tice H."/>
            <person name="Bruce D."/>
            <person name="Goodwin L."/>
            <person name="Pitluck S."/>
            <person name="Sims D."/>
            <person name="Brettin T."/>
            <person name="Detter J.C."/>
            <person name="Han C."/>
            <person name="Larimer F."/>
            <person name="Land M."/>
            <person name="Hauser L."/>
            <person name="Kyrpides N."/>
            <person name="Ovchinnikova G."/>
            <person name="Stolz J."/>
        </authorList>
    </citation>
    <scope>NUCLEOTIDE SEQUENCE [LARGE SCALE GENOMIC DNA]</scope>
    <source>
        <strain evidence="2">MLS10</strain>
    </source>
</reference>
<feature type="domain" description="Na+-translocating membrane potential-generating system MpsC" evidence="1">
    <location>
        <begin position="4"/>
        <end position="113"/>
    </location>
</feature>
<evidence type="ECO:0000313" key="3">
    <source>
        <dbReference type="Proteomes" id="UP000000271"/>
    </source>
</evidence>
<evidence type="ECO:0000313" key="2">
    <source>
        <dbReference type="EMBL" id="ADI00090.1"/>
    </source>
</evidence>
<dbReference type="eggNOG" id="COG5609">
    <property type="taxonomic scope" value="Bacteria"/>
</dbReference>
<dbReference type="STRING" id="439292.Bsel_2590"/>
<sequence>MKATRGQLELALSTKITQWEKDYLGRGSVSCKCDLIRDMAIVTLDGILTKAEMELSKDRSGREQTKKFRNDLVESGRHDLEQMVYEILQTSLVSIHTDISTKTGERVIVFKLSDPWDHAQKD</sequence>
<dbReference type="EMBL" id="CP001791">
    <property type="protein sequence ID" value="ADI00090.1"/>
    <property type="molecule type" value="Genomic_DNA"/>
</dbReference>
<evidence type="ECO:0000259" key="1">
    <source>
        <dbReference type="Pfam" id="PF10057"/>
    </source>
</evidence>
<protein>
    <recommendedName>
        <fullName evidence="1">Na+-translocating membrane potential-generating system MpsC domain-containing protein</fullName>
    </recommendedName>
</protein>
<dbReference type="AlphaFoldDB" id="D6XXP7"/>